<protein>
    <submittedName>
        <fullName evidence="2">Uncharacterized protein</fullName>
    </submittedName>
</protein>
<accession>A0A8D9HCB5</accession>
<organism evidence="2 3">
    <name type="scientific">Brassica campestris</name>
    <name type="common">Field mustard</name>
    <dbReference type="NCBI Taxonomy" id="3711"/>
    <lineage>
        <taxon>Eukaryota</taxon>
        <taxon>Viridiplantae</taxon>
        <taxon>Streptophyta</taxon>
        <taxon>Embryophyta</taxon>
        <taxon>Tracheophyta</taxon>
        <taxon>Spermatophyta</taxon>
        <taxon>Magnoliopsida</taxon>
        <taxon>eudicotyledons</taxon>
        <taxon>Gunneridae</taxon>
        <taxon>Pentapetalae</taxon>
        <taxon>rosids</taxon>
        <taxon>malvids</taxon>
        <taxon>Brassicales</taxon>
        <taxon>Brassicaceae</taxon>
        <taxon>Brassiceae</taxon>
        <taxon>Brassica</taxon>
    </lineage>
</organism>
<feature type="region of interest" description="Disordered" evidence="1">
    <location>
        <begin position="1"/>
        <end position="59"/>
    </location>
</feature>
<name>A0A8D9HCB5_BRACM</name>
<dbReference type="AlphaFoldDB" id="A0A8D9HCB5"/>
<evidence type="ECO:0000313" key="2">
    <source>
        <dbReference type="EMBL" id="CAG7895294.1"/>
    </source>
</evidence>
<evidence type="ECO:0000313" key="3">
    <source>
        <dbReference type="Proteomes" id="UP000694005"/>
    </source>
</evidence>
<proteinExistence type="predicted"/>
<reference evidence="2 3" key="1">
    <citation type="submission" date="2021-07" db="EMBL/GenBank/DDBJ databases">
        <authorList>
            <consortium name="Genoscope - CEA"/>
            <person name="William W."/>
        </authorList>
    </citation>
    <scope>NUCLEOTIDE SEQUENCE [LARGE SCALE GENOMIC DNA]</scope>
</reference>
<dbReference type="Proteomes" id="UP000694005">
    <property type="component" value="Chromosome A02"/>
</dbReference>
<gene>
    <name evidence="2" type="ORF">BRAPAZ1V2_A02P42460.2</name>
</gene>
<dbReference type="EMBL" id="LS974618">
    <property type="protein sequence ID" value="CAG7895294.1"/>
    <property type="molecule type" value="Genomic_DNA"/>
</dbReference>
<sequence>MHVARDPAKTPYHHRANTTATALKAPPSSHRLRYRKAEEKRRRREPSHSGIWPRPVARK</sequence>
<evidence type="ECO:0000256" key="1">
    <source>
        <dbReference type="SAM" id="MobiDB-lite"/>
    </source>
</evidence>
<feature type="non-terminal residue" evidence="2">
    <location>
        <position position="59"/>
    </location>
</feature>
<dbReference type="Gramene" id="A02p42460.2_BraZ1">
    <property type="protein sequence ID" value="A02p42460.2_BraZ1.CDS.1"/>
    <property type="gene ID" value="A02g42460.2_BraZ1"/>
</dbReference>